<accession>A0AAN6MKF4</accession>
<protein>
    <submittedName>
        <fullName evidence="2">Inosine-5'-monophosphate dehydrogenase</fullName>
    </submittedName>
</protein>
<reference evidence="2" key="2">
    <citation type="submission" date="2023-05" db="EMBL/GenBank/DDBJ databases">
        <authorList>
            <consortium name="Lawrence Berkeley National Laboratory"/>
            <person name="Steindorff A."/>
            <person name="Hensen N."/>
            <person name="Bonometti L."/>
            <person name="Westerberg I."/>
            <person name="Brannstrom I.O."/>
            <person name="Guillou S."/>
            <person name="Cros-Aarteil S."/>
            <person name="Calhoun S."/>
            <person name="Haridas S."/>
            <person name="Kuo A."/>
            <person name="Mondo S."/>
            <person name="Pangilinan J."/>
            <person name="Riley R."/>
            <person name="Labutti K."/>
            <person name="Andreopoulos B."/>
            <person name="Lipzen A."/>
            <person name="Chen C."/>
            <person name="Yanf M."/>
            <person name="Daum C."/>
            <person name="Ng V."/>
            <person name="Clum A."/>
            <person name="Ohm R."/>
            <person name="Martin F."/>
            <person name="Silar P."/>
            <person name="Natvig D."/>
            <person name="Lalanne C."/>
            <person name="Gautier V."/>
            <person name="Ament-Velasquez S.L."/>
            <person name="Kruys A."/>
            <person name="Hutchinson M.I."/>
            <person name="Powell A.J."/>
            <person name="Barry K."/>
            <person name="Miller A.N."/>
            <person name="Grigoriev I.V."/>
            <person name="Debuchy R."/>
            <person name="Gladieux P."/>
            <person name="Thoren M.H."/>
            <person name="Johannesson H."/>
        </authorList>
    </citation>
    <scope>NUCLEOTIDE SEQUENCE</scope>
    <source>
        <strain evidence="2">CBS 103.79</strain>
    </source>
</reference>
<keyword evidence="3" id="KW-1185">Reference proteome</keyword>
<dbReference type="EMBL" id="MU855550">
    <property type="protein sequence ID" value="KAK3901871.1"/>
    <property type="molecule type" value="Genomic_DNA"/>
</dbReference>
<name>A0AAN6MKF4_9PEZI</name>
<dbReference type="Proteomes" id="UP001303889">
    <property type="component" value="Unassembled WGS sequence"/>
</dbReference>
<evidence type="ECO:0000313" key="3">
    <source>
        <dbReference type="Proteomes" id="UP001303889"/>
    </source>
</evidence>
<reference evidence="2" key="1">
    <citation type="journal article" date="2023" name="Mol. Phylogenet. Evol.">
        <title>Genome-scale phylogeny and comparative genomics of the fungal order Sordariales.</title>
        <authorList>
            <person name="Hensen N."/>
            <person name="Bonometti L."/>
            <person name="Westerberg I."/>
            <person name="Brannstrom I.O."/>
            <person name="Guillou S."/>
            <person name="Cros-Aarteil S."/>
            <person name="Calhoun S."/>
            <person name="Haridas S."/>
            <person name="Kuo A."/>
            <person name="Mondo S."/>
            <person name="Pangilinan J."/>
            <person name="Riley R."/>
            <person name="LaButti K."/>
            <person name="Andreopoulos B."/>
            <person name="Lipzen A."/>
            <person name="Chen C."/>
            <person name="Yan M."/>
            <person name="Daum C."/>
            <person name="Ng V."/>
            <person name="Clum A."/>
            <person name="Steindorff A."/>
            <person name="Ohm R.A."/>
            <person name="Martin F."/>
            <person name="Silar P."/>
            <person name="Natvig D.O."/>
            <person name="Lalanne C."/>
            <person name="Gautier V."/>
            <person name="Ament-Velasquez S.L."/>
            <person name="Kruys A."/>
            <person name="Hutchinson M.I."/>
            <person name="Powell A.J."/>
            <person name="Barry K."/>
            <person name="Miller A.N."/>
            <person name="Grigoriev I.V."/>
            <person name="Debuchy R."/>
            <person name="Gladieux P."/>
            <person name="Hiltunen Thoren M."/>
            <person name="Johannesson H."/>
        </authorList>
    </citation>
    <scope>NUCLEOTIDE SEQUENCE</scope>
    <source>
        <strain evidence="2">CBS 103.79</strain>
    </source>
</reference>
<dbReference type="AlphaFoldDB" id="A0AAN6MKF4"/>
<organism evidence="2 3">
    <name type="scientific">Staphylotrichum tortipilum</name>
    <dbReference type="NCBI Taxonomy" id="2831512"/>
    <lineage>
        <taxon>Eukaryota</taxon>
        <taxon>Fungi</taxon>
        <taxon>Dikarya</taxon>
        <taxon>Ascomycota</taxon>
        <taxon>Pezizomycotina</taxon>
        <taxon>Sordariomycetes</taxon>
        <taxon>Sordariomycetidae</taxon>
        <taxon>Sordariales</taxon>
        <taxon>Chaetomiaceae</taxon>
        <taxon>Staphylotrichum</taxon>
    </lineage>
</organism>
<dbReference type="Pfam" id="PF22998">
    <property type="entry name" value="GNAT_LYC1-like"/>
    <property type="match status" value="1"/>
</dbReference>
<dbReference type="InterPro" id="IPR055100">
    <property type="entry name" value="GNAT_LYC1-like"/>
</dbReference>
<evidence type="ECO:0000313" key="2">
    <source>
        <dbReference type="EMBL" id="KAK3901871.1"/>
    </source>
</evidence>
<dbReference type="PANTHER" id="PTHR34815:SF4">
    <property type="entry name" value="N-ACETYLTRANSFERASE DOMAIN-CONTAINING PROTEIN"/>
    <property type="match status" value="1"/>
</dbReference>
<proteinExistence type="predicted"/>
<feature type="domain" description="LYC1 C-terminal" evidence="1">
    <location>
        <begin position="6"/>
        <end position="133"/>
    </location>
</feature>
<evidence type="ECO:0000259" key="1">
    <source>
        <dbReference type="Pfam" id="PF22998"/>
    </source>
</evidence>
<dbReference type="InterPro" id="IPR053013">
    <property type="entry name" value="LAT"/>
</dbReference>
<comment type="caution">
    <text evidence="2">The sequence shown here is derived from an EMBL/GenBank/DDBJ whole genome shotgun (WGS) entry which is preliminary data.</text>
</comment>
<dbReference type="PANTHER" id="PTHR34815">
    <property type="entry name" value="LYSINE ACETYLTRANSFERASE"/>
    <property type="match status" value="1"/>
</dbReference>
<gene>
    <name evidence="2" type="ORF">C8A05DRAFT_34450</name>
</gene>
<sequence length="133" mass="15193">MGCSRREVVHRGAKTAEGTAWMLWDHDLREKKLKVLRIVTGGVDSEEKRRKDVRALLLAALAEAKDWGLQKVLVWAPSPEQTAVVGEMWRELGPHVQVALEEREDGSIPSLRWRGGKALDGVVWEDNEYYEWC</sequence>